<accession>A0ACD3A4Q5</accession>
<dbReference type="Proteomes" id="UP000308600">
    <property type="component" value="Unassembled WGS sequence"/>
</dbReference>
<evidence type="ECO:0000313" key="2">
    <source>
        <dbReference type="Proteomes" id="UP000308600"/>
    </source>
</evidence>
<gene>
    <name evidence="1" type="ORF">BDN72DRAFT_965611</name>
</gene>
<sequence>MPPNASWFDSVDNDHTSPGRGNTCGGISGQESSQTSPIETDTHDGEAEPHCPPPRGNYYRPPRIREPKPPVPRAPRTIIRPYKVKWISPAAATNHENIERAENLELGQDNFESALSSSCSQTAPSSYKFIPCDGVTPPLPLSAVLLNLPQWPLTTTTRAVKLSNPVTSSYEDLAASYNANTTMIEADYTSGSGSSRSPSGDSLTLWNPTISRGVGDLDTTDGSLFCDAIEEAGLEDHPMDLDLVPAYDDLELEHFEEEPNTRTSGNDEENQLALETLVPVEVEFPFTEDDLENLDKMLPQFPSFVVSGWKPHPHSSAA</sequence>
<dbReference type="EMBL" id="ML208756">
    <property type="protein sequence ID" value="TFK60582.1"/>
    <property type="molecule type" value="Genomic_DNA"/>
</dbReference>
<keyword evidence="2" id="KW-1185">Reference proteome</keyword>
<organism evidence="1 2">
    <name type="scientific">Pluteus cervinus</name>
    <dbReference type="NCBI Taxonomy" id="181527"/>
    <lineage>
        <taxon>Eukaryota</taxon>
        <taxon>Fungi</taxon>
        <taxon>Dikarya</taxon>
        <taxon>Basidiomycota</taxon>
        <taxon>Agaricomycotina</taxon>
        <taxon>Agaricomycetes</taxon>
        <taxon>Agaricomycetidae</taxon>
        <taxon>Agaricales</taxon>
        <taxon>Pluteineae</taxon>
        <taxon>Pluteaceae</taxon>
        <taxon>Pluteus</taxon>
    </lineage>
</organism>
<reference evidence="1 2" key="1">
    <citation type="journal article" date="2019" name="Nat. Ecol. Evol.">
        <title>Megaphylogeny resolves global patterns of mushroom evolution.</title>
        <authorList>
            <person name="Varga T."/>
            <person name="Krizsan K."/>
            <person name="Foldi C."/>
            <person name="Dima B."/>
            <person name="Sanchez-Garcia M."/>
            <person name="Sanchez-Ramirez S."/>
            <person name="Szollosi G.J."/>
            <person name="Szarkandi J.G."/>
            <person name="Papp V."/>
            <person name="Albert L."/>
            <person name="Andreopoulos W."/>
            <person name="Angelini C."/>
            <person name="Antonin V."/>
            <person name="Barry K.W."/>
            <person name="Bougher N.L."/>
            <person name="Buchanan P."/>
            <person name="Buyck B."/>
            <person name="Bense V."/>
            <person name="Catcheside P."/>
            <person name="Chovatia M."/>
            <person name="Cooper J."/>
            <person name="Damon W."/>
            <person name="Desjardin D."/>
            <person name="Finy P."/>
            <person name="Geml J."/>
            <person name="Haridas S."/>
            <person name="Hughes K."/>
            <person name="Justo A."/>
            <person name="Karasinski D."/>
            <person name="Kautmanova I."/>
            <person name="Kiss B."/>
            <person name="Kocsube S."/>
            <person name="Kotiranta H."/>
            <person name="LaButti K.M."/>
            <person name="Lechner B.E."/>
            <person name="Liimatainen K."/>
            <person name="Lipzen A."/>
            <person name="Lukacs Z."/>
            <person name="Mihaltcheva S."/>
            <person name="Morgado L.N."/>
            <person name="Niskanen T."/>
            <person name="Noordeloos M.E."/>
            <person name="Ohm R.A."/>
            <person name="Ortiz-Santana B."/>
            <person name="Ovrebo C."/>
            <person name="Racz N."/>
            <person name="Riley R."/>
            <person name="Savchenko A."/>
            <person name="Shiryaev A."/>
            <person name="Soop K."/>
            <person name="Spirin V."/>
            <person name="Szebenyi C."/>
            <person name="Tomsovsky M."/>
            <person name="Tulloss R.E."/>
            <person name="Uehling J."/>
            <person name="Grigoriev I.V."/>
            <person name="Vagvolgyi C."/>
            <person name="Papp T."/>
            <person name="Martin F.M."/>
            <person name="Miettinen O."/>
            <person name="Hibbett D.S."/>
            <person name="Nagy L.G."/>
        </authorList>
    </citation>
    <scope>NUCLEOTIDE SEQUENCE [LARGE SCALE GENOMIC DNA]</scope>
    <source>
        <strain evidence="1 2">NL-1719</strain>
    </source>
</reference>
<protein>
    <submittedName>
        <fullName evidence="1">Uncharacterized protein</fullName>
    </submittedName>
</protein>
<proteinExistence type="predicted"/>
<evidence type="ECO:0000313" key="1">
    <source>
        <dbReference type="EMBL" id="TFK60582.1"/>
    </source>
</evidence>
<name>A0ACD3A4Q5_9AGAR</name>